<evidence type="ECO:0000313" key="2">
    <source>
        <dbReference type="Proteomes" id="UP000276133"/>
    </source>
</evidence>
<organism evidence="1 2">
    <name type="scientific">Brachionus plicatilis</name>
    <name type="common">Marine rotifer</name>
    <name type="synonym">Brachionus muelleri</name>
    <dbReference type="NCBI Taxonomy" id="10195"/>
    <lineage>
        <taxon>Eukaryota</taxon>
        <taxon>Metazoa</taxon>
        <taxon>Spiralia</taxon>
        <taxon>Gnathifera</taxon>
        <taxon>Rotifera</taxon>
        <taxon>Eurotatoria</taxon>
        <taxon>Monogononta</taxon>
        <taxon>Pseudotrocha</taxon>
        <taxon>Ploima</taxon>
        <taxon>Brachionidae</taxon>
        <taxon>Brachionus</taxon>
    </lineage>
</organism>
<sequence length="85" mass="10314">MIEYMPKRVADRTAFKKQNLHKKNLNRKYESKSSHDPLDSKKAKKFKIFNYKTFKIRLLMSLKYRSLIKIDTKIYDDFIKIPINT</sequence>
<name>A0A3M7S4C8_BRAPC</name>
<dbReference type="EMBL" id="REGN01002066">
    <property type="protein sequence ID" value="RNA30621.1"/>
    <property type="molecule type" value="Genomic_DNA"/>
</dbReference>
<proteinExistence type="predicted"/>
<keyword evidence="2" id="KW-1185">Reference proteome</keyword>
<evidence type="ECO:0000313" key="1">
    <source>
        <dbReference type="EMBL" id="RNA30621.1"/>
    </source>
</evidence>
<dbReference type="AlphaFoldDB" id="A0A3M7S4C8"/>
<gene>
    <name evidence="1" type="ORF">BpHYR1_051203</name>
</gene>
<reference evidence="1 2" key="1">
    <citation type="journal article" date="2018" name="Sci. Rep.">
        <title>Genomic signatures of local adaptation to the degree of environmental predictability in rotifers.</title>
        <authorList>
            <person name="Franch-Gras L."/>
            <person name="Hahn C."/>
            <person name="Garcia-Roger E.M."/>
            <person name="Carmona M.J."/>
            <person name="Serra M."/>
            <person name="Gomez A."/>
        </authorList>
    </citation>
    <scope>NUCLEOTIDE SEQUENCE [LARGE SCALE GENOMIC DNA]</scope>
    <source>
        <strain evidence="1">HYR1</strain>
    </source>
</reference>
<accession>A0A3M7S4C8</accession>
<protein>
    <submittedName>
        <fullName evidence="1">Uncharacterized protein</fullName>
    </submittedName>
</protein>
<dbReference type="Proteomes" id="UP000276133">
    <property type="component" value="Unassembled WGS sequence"/>
</dbReference>
<comment type="caution">
    <text evidence="1">The sequence shown here is derived from an EMBL/GenBank/DDBJ whole genome shotgun (WGS) entry which is preliminary data.</text>
</comment>